<evidence type="ECO:0000313" key="3">
    <source>
        <dbReference type="Proteomes" id="UP000050417"/>
    </source>
</evidence>
<name>A0A0N8GMS8_9CHLR</name>
<evidence type="ECO:0000256" key="1">
    <source>
        <dbReference type="SAM" id="Phobius"/>
    </source>
</evidence>
<keyword evidence="3" id="KW-1185">Reference proteome</keyword>
<reference evidence="2 3" key="1">
    <citation type="submission" date="2015-07" db="EMBL/GenBank/DDBJ databases">
        <title>Genome sequence of Ornatilinea apprima DSM 23815.</title>
        <authorList>
            <person name="Hemp J."/>
            <person name="Ward L.M."/>
            <person name="Pace L.A."/>
            <person name="Fischer W.W."/>
        </authorList>
    </citation>
    <scope>NUCLEOTIDE SEQUENCE [LARGE SCALE GENOMIC DNA]</scope>
    <source>
        <strain evidence="2 3">P3M-1</strain>
    </source>
</reference>
<keyword evidence="1" id="KW-0472">Membrane</keyword>
<protein>
    <submittedName>
        <fullName evidence="2">Uncharacterized protein</fullName>
    </submittedName>
</protein>
<organism evidence="2 3">
    <name type="scientific">Ornatilinea apprima</name>
    <dbReference type="NCBI Taxonomy" id="1134406"/>
    <lineage>
        <taxon>Bacteria</taxon>
        <taxon>Bacillati</taxon>
        <taxon>Chloroflexota</taxon>
        <taxon>Anaerolineae</taxon>
        <taxon>Anaerolineales</taxon>
        <taxon>Anaerolineaceae</taxon>
        <taxon>Ornatilinea</taxon>
    </lineage>
</organism>
<gene>
    <name evidence="2" type="ORF">ADN00_12440</name>
</gene>
<proteinExistence type="predicted"/>
<dbReference type="RefSeq" id="WP_075063338.1">
    <property type="nucleotide sequence ID" value="NZ_LGCL01000026.1"/>
</dbReference>
<keyword evidence="1" id="KW-0812">Transmembrane</keyword>
<dbReference type="Proteomes" id="UP000050417">
    <property type="component" value="Unassembled WGS sequence"/>
</dbReference>
<dbReference type="EMBL" id="LGCL01000026">
    <property type="protein sequence ID" value="KPL76138.1"/>
    <property type="molecule type" value="Genomic_DNA"/>
</dbReference>
<sequence length="194" mass="21121">MAAGMIAGAVLFGLSWLPVKTDVQRVVLNPRTLNLPTDLIALLEGRELIVDAPTWLWQGGQSEIRLRTNLGSQTEALNLILEANLAINGGNSLPIGELAMPIQGTDWKELRWQISDDEMESGAVSGTMWVHATFVRPAEQQKARTALLAKPLDIPVRSMIPGLALGPQRWIGVGLFLVAGCSRLALGRRRARLD</sequence>
<accession>A0A0N8GMS8</accession>
<keyword evidence="1" id="KW-1133">Transmembrane helix</keyword>
<evidence type="ECO:0000313" key="2">
    <source>
        <dbReference type="EMBL" id="KPL76138.1"/>
    </source>
</evidence>
<comment type="caution">
    <text evidence="2">The sequence shown here is derived from an EMBL/GenBank/DDBJ whole genome shotgun (WGS) entry which is preliminary data.</text>
</comment>
<dbReference type="AlphaFoldDB" id="A0A0N8GMS8"/>
<feature type="transmembrane region" description="Helical" evidence="1">
    <location>
        <begin position="169"/>
        <end position="186"/>
    </location>
</feature>